<organism evidence="6 7">
    <name type="scientific">Aminithiophilus ramosus</name>
    <dbReference type="NCBI Taxonomy" id="3029084"/>
    <lineage>
        <taxon>Bacteria</taxon>
        <taxon>Thermotogati</taxon>
        <taxon>Synergistota</taxon>
        <taxon>Synergistia</taxon>
        <taxon>Synergistales</taxon>
        <taxon>Aminithiophilaceae</taxon>
        <taxon>Aminithiophilus</taxon>
    </lineage>
</organism>
<feature type="transmembrane region" description="Helical" evidence="4">
    <location>
        <begin position="160"/>
        <end position="179"/>
    </location>
</feature>
<dbReference type="Gene3D" id="1.20.1250.20">
    <property type="entry name" value="MFS general substrate transporter like domains"/>
    <property type="match status" value="1"/>
</dbReference>
<dbReference type="Proteomes" id="UP000671879">
    <property type="component" value="Chromosome"/>
</dbReference>
<feature type="transmembrane region" description="Helical" evidence="4">
    <location>
        <begin position="354"/>
        <end position="375"/>
    </location>
</feature>
<evidence type="ECO:0000313" key="7">
    <source>
        <dbReference type="Proteomes" id="UP000671879"/>
    </source>
</evidence>
<evidence type="ECO:0000259" key="5">
    <source>
        <dbReference type="PROSITE" id="PS50850"/>
    </source>
</evidence>
<dbReference type="PROSITE" id="PS50850">
    <property type="entry name" value="MFS"/>
    <property type="match status" value="1"/>
</dbReference>
<evidence type="ECO:0000256" key="4">
    <source>
        <dbReference type="SAM" id="Phobius"/>
    </source>
</evidence>
<gene>
    <name evidence="6" type="ORF">KAR29_04435</name>
</gene>
<reference evidence="7" key="1">
    <citation type="submission" date="2021-04" db="EMBL/GenBank/DDBJ databases">
        <title>A novel Synergistetes isolate from a pyrite-forming mixed culture.</title>
        <authorList>
            <person name="Bunk B."/>
            <person name="Sproer C."/>
            <person name="Spring S."/>
            <person name="Pester M."/>
        </authorList>
    </citation>
    <scope>NUCLEOTIDE SEQUENCE [LARGE SCALE GENOMIC DNA]</scope>
    <source>
        <strain evidence="7">J.5.4.2-T.3.5.2</strain>
    </source>
</reference>
<dbReference type="InterPro" id="IPR020846">
    <property type="entry name" value="MFS_dom"/>
</dbReference>
<accession>A0A9Q7AEB8</accession>
<evidence type="ECO:0000256" key="3">
    <source>
        <dbReference type="ARBA" id="ARBA00023136"/>
    </source>
</evidence>
<keyword evidence="1 4" id="KW-0812">Transmembrane</keyword>
<dbReference type="GO" id="GO:0022857">
    <property type="term" value="F:transmembrane transporter activity"/>
    <property type="evidence" value="ECO:0007669"/>
    <property type="project" value="InterPro"/>
</dbReference>
<feature type="transmembrane region" description="Helical" evidence="4">
    <location>
        <begin position="71"/>
        <end position="91"/>
    </location>
</feature>
<dbReference type="PANTHER" id="PTHR23531:SF1">
    <property type="entry name" value="QUINOLENE RESISTANCE PROTEIN NORA"/>
    <property type="match status" value="1"/>
</dbReference>
<keyword evidence="2 4" id="KW-1133">Transmembrane helix</keyword>
<dbReference type="Pfam" id="PF07690">
    <property type="entry name" value="MFS_1"/>
    <property type="match status" value="1"/>
</dbReference>
<dbReference type="InterPro" id="IPR036259">
    <property type="entry name" value="MFS_trans_sf"/>
</dbReference>
<feature type="transmembrane region" description="Helical" evidence="4">
    <location>
        <begin position="239"/>
        <end position="259"/>
    </location>
</feature>
<feature type="transmembrane region" description="Helical" evidence="4">
    <location>
        <begin position="290"/>
        <end position="312"/>
    </location>
</feature>
<dbReference type="PANTHER" id="PTHR23531">
    <property type="entry name" value="QUINOLENE RESISTANCE PROTEIN NORA"/>
    <property type="match status" value="1"/>
</dbReference>
<feature type="domain" description="Major facilitator superfamily (MFS) profile" evidence="5">
    <location>
        <begin position="160"/>
        <end position="385"/>
    </location>
</feature>
<keyword evidence="7" id="KW-1185">Reference proteome</keyword>
<feature type="transmembrane region" description="Helical" evidence="4">
    <location>
        <begin position="12"/>
        <end position="31"/>
    </location>
</feature>
<name>A0A9Q7AEB8_9BACT</name>
<proteinExistence type="predicted"/>
<protein>
    <submittedName>
        <fullName evidence="6">MFS transporter</fullName>
    </submittedName>
</protein>
<feature type="transmembrane region" description="Helical" evidence="4">
    <location>
        <begin position="37"/>
        <end position="59"/>
    </location>
</feature>
<dbReference type="KEGG" id="aram:KAR29_04435"/>
<evidence type="ECO:0000313" key="6">
    <source>
        <dbReference type="EMBL" id="QTX33153.1"/>
    </source>
</evidence>
<dbReference type="InterPro" id="IPR011701">
    <property type="entry name" value="MFS"/>
</dbReference>
<feature type="transmembrane region" description="Helical" evidence="4">
    <location>
        <begin position="324"/>
        <end position="348"/>
    </location>
</feature>
<dbReference type="SUPFAM" id="SSF103473">
    <property type="entry name" value="MFS general substrate transporter"/>
    <property type="match status" value="1"/>
</dbReference>
<dbReference type="RefSeq" id="WP_274374428.1">
    <property type="nucleotide sequence ID" value="NZ_CP072943.1"/>
</dbReference>
<sequence>MRALPREFHVAFAVNMTAYVSIALFFLYPLVLTLRGWSAPTVGLVWITFEVALLAGRPWNRSFLARRGTRAGMALGAFLMAGAIALLVALPPLPLMLLGRALQGLGWGLFSVANPLHLARILPENLRGRGFGLSGLSPLIPQILLIPPAEGLVLEGFPRIPLAVGLACCLLALGLTGLLREKGLEAREGRSFLKALAPAWNRPDLRTILLSGTLFALGAAPIMPFIANAAREWTTTGSAFLFSSGLAALAVRFLLGHLVDSRGAKLLLPAFSTLALGALVATWGASTAAFIVGGTLHGVGMGLTFPLLYALLSARTPQEEYTEIFTLFGTAVDLSWAVAPLCVSALAGRFGYGFVLRGVGIGLVVAVAAMEITLWRNLRERPRAV</sequence>
<dbReference type="EMBL" id="CP072943">
    <property type="protein sequence ID" value="QTX33153.1"/>
    <property type="molecule type" value="Genomic_DNA"/>
</dbReference>
<evidence type="ECO:0000256" key="2">
    <source>
        <dbReference type="ARBA" id="ARBA00022989"/>
    </source>
</evidence>
<feature type="transmembrane region" description="Helical" evidence="4">
    <location>
        <begin position="266"/>
        <end position="284"/>
    </location>
</feature>
<evidence type="ECO:0000256" key="1">
    <source>
        <dbReference type="ARBA" id="ARBA00022692"/>
    </source>
</evidence>
<keyword evidence="3 4" id="KW-0472">Membrane</keyword>
<dbReference type="InterPro" id="IPR052714">
    <property type="entry name" value="MFS_Exporter"/>
</dbReference>
<feature type="transmembrane region" description="Helical" evidence="4">
    <location>
        <begin position="208"/>
        <end position="227"/>
    </location>
</feature>
<dbReference type="AlphaFoldDB" id="A0A9Q7AEB8"/>